<evidence type="ECO:0000259" key="5">
    <source>
        <dbReference type="PROSITE" id="PS50987"/>
    </source>
</evidence>
<evidence type="ECO:0000313" key="6">
    <source>
        <dbReference type="EMBL" id="SOD91176.1"/>
    </source>
</evidence>
<accession>A0A286G7I9</accession>
<organism evidence="6 7">
    <name type="scientific">Caenispirillum bisanense</name>
    <dbReference type="NCBI Taxonomy" id="414052"/>
    <lineage>
        <taxon>Bacteria</taxon>
        <taxon>Pseudomonadati</taxon>
        <taxon>Pseudomonadota</taxon>
        <taxon>Alphaproteobacteria</taxon>
        <taxon>Rhodospirillales</taxon>
        <taxon>Novispirillaceae</taxon>
        <taxon>Caenispirillum</taxon>
    </lineage>
</organism>
<dbReference type="CDD" id="cd00090">
    <property type="entry name" value="HTH_ARSR"/>
    <property type="match status" value="1"/>
</dbReference>
<name>A0A286G7I9_9PROT</name>
<evidence type="ECO:0000256" key="4">
    <source>
        <dbReference type="SAM" id="MobiDB-lite"/>
    </source>
</evidence>
<keyword evidence="1" id="KW-0805">Transcription regulation</keyword>
<feature type="region of interest" description="Disordered" evidence="4">
    <location>
        <begin position="98"/>
        <end position="124"/>
    </location>
</feature>
<evidence type="ECO:0000256" key="3">
    <source>
        <dbReference type="ARBA" id="ARBA00023163"/>
    </source>
</evidence>
<keyword evidence="3" id="KW-0804">Transcription</keyword>
<evidence type="ECO:0000256" key="2">
    <source>
        <dbReference type="ARBA" id="ARBA00023125"/>
    </source>
</evidence>
<evidence type="ECO:0000256" key="1">
    <source>
        <dbReference type="ARBA" id="ARBA00023015"/>
    </source>
</evidence>
<proteinExistence type="predicted"/>
<dbReference type="PROSITE" id="PS50987">
    <property type="entry name" value="HTH_ARSR_2"/>
    <property type="match status" value="1"/>
</dbReference>
<dbReference type="AlphaFoldDB" id="A0A286G7I9"/>
<dbReference type="Proteomes" id="UP000219621">
    <property type="component" value="Unassembled WGS sequence"/>
</dbReference>
<reference evidence="6 7" key="1">
    <citation type="submission" date="2017-09" db="EMBL/GenBank/DDBJ databases">
        <authorList>
            <person name="Ehlers B."/>
            <person name="Leendertz F.H."/>
        </authorList>
    </citation>
    <scope>NUCLEOTIDE SEQUENCE [LARGE SCALE GENOMIC DNA]</scope>
    <source>
        <strain evidence="6 7">USBA 140</strain>
    </source>
</reference>
<keyword evidence="2" id="KW-0238">DNA-binding</keyword>
<protein>
    <submittedName>
        <fullName evidence="6">Transcriptional regulator, ArsR family</fullName>
    </submittedName>
</protein>
<keyword evidence="7" id="KW-1185">Reference proteome</keyword>
<feature type="compositionally biased region" description="Basic and acidic residues" evidence="4">
    <location>
        <begin position="110"/>
        <end position="124"/>
    </location>
</feature>
<dbReference type="InterPro" id="IPR036388">
    <property type="entry name" value="WH-like_DNA-bd_sf"/>
</dbReference>
<dbReference type="SUPFAM" id="SSF46785">
    <property type="entry name" value="Winged helix' DNA-binding domain"/>
    <property type="match status" value="1"/>
</dbReference>
<dbReference type="InterPro" id="IPR011991">
    <property type="entry name" value="ArsR-like_HTH"/>
</dbReference>
<dbReference type="SMART" id="SM00418">
    <property type="entry name" value="HTH_ARSR"/>
    <property type="match status" value="1"/>
</dbReference>
<dbReference type="GO" id="GO:0003700">
    <property type="term" value="F:DNA-binding transcription factor activity"/>
    <property type="evidence" value="ECO:0007669"/>
    <property type="project" value="InterPro"/>
</dbReference>
<dbReference type="PANTHER" id="PTHR33154:SF28">
    <property type="entry name" value="HTH-TYPE TRANSCRIPTIONAL REGULATOR YGAV-RELATED"/>
    <property type="match status" value="1"/>
</dbReference>
<dbReference type="Gene3D" id="1.10.10.10">
    <property type="entry name" value="Winged helix-like DNA-binding domain superfamily/Winged helix DNA-binding domain"/>
    <property type="match status" value="1"/>
</dbReference>
<dbReference type="Pfam" id="PF01022">
    <property type="entry name" value="HTH_5"/>
    <property type="match status" value="1"/>
</dbReference>
<dbReference type="NCBIfam" id="NF033788">
    <property type="entry name" value="HTH_metalloreg"/>
    <property type="match status" value="1"/>
</dbReference>
<dbReference type="InterPro" id="IPR051081">
    <property type="entry name" value="HTH_MetalResp_TranReg"/>
</dbReference>
<dbReference type="InterPro" id="IPR036390">
    <property type="entry name" value="WH_DNA-bd_sf"/>
</dbReference>
<dbReference type="PANTHER" id="PTHR33154">
    <property type="entry name" value="TRANSCRIPTIONAL REGULATOR, ARSR FAMILY"/>
    <property type="match status" value="1"/>
</dbReference>
<dbReference type="GO" id="GO:0003677">
    <property type="term" value="F:DNA binding"/>
    <property type="evidence" value="ECO:0007669"/>
    <property type="project" value="UniProtKB-KW"/>
</dbReference>
<evidence type="ECO:0000313" key="7">
    <source>
        <dbReference type="Proteomes" id="UP000219621"/>
    </source>
</evidence>
<sequence length="124" mass="13404">MDLTSSAKAAAALLRALANDRRLMILCELSAGEKTVGALEVAVGLRQSALSQHLAKLRREGLVSTRREAQHIYYQLSSAAALQVIETLAGLYCAPLQAGERQSGTGSPEETGRRGNDRNRKDRK</sequence>
<feature type="domain" description="HTH arsR-type" evidence="5">
    <location>
        <begin position="3"/>
        <end position="96"/>
    </location>
</feature>
<dbReference type="EMBL" id="OCNJ01000001">
    <property type="protein sequence ID" value="SOD91176.1"/>
    <property type="molecule type" value="Genomic_DNA"/>
</dbReference>
<dbReference type="PRINTS" id="PR00778">
    <property type="entry name" value="HTHARSR"/>
</dbReference>
<gene>
    <name evidence="6" type="ORF">SAMN05421508_101847</name>
</gene>
<dbReference type="InterPro" id="IPR001845">
    <property type="entry name" value="HTH_ArsR_DNA-bd_dom"/>
</dbReference>